<dbReference type="Proteomes" id="UP000605848">
    <property type="component" value="Unassembled WGS sequence"/>
</dbReference>
<protein>
    <submittedName>
        <fullName evidence="1">DUF4336 domain-containing protein</fullName>
    </submittedName>
</protein>
<sequence length="230" mass="25715">MLKDFGQEIWTAEGPEVVATLGFHYPTRMAIIKLPSGDLFIWSPVALTEDLRDEVDALGKVRYLVAPNSLRHLFIADWKEAYPNAGVYAAPGLREKRKDIAFDRGLDGTPVPEWSGEIDYIVVPGNAITSEAVFFHRRSGTALFTDLLQQLPSGWLSGWRAVVAKLDLMIGPEPSVPRKFRVAFTNRHAARTAVERILAWPVEKVLMAHGTPVTNNGRALLRRAFKWLVV</sequence>
<evidence type="ECO:0000313" key="1">
    <source>
        <dbReference type="EMBL" id="MBL0402447.1"/>
    </source>
</evidence>
<dbReference type="RefSeq" id="WP_202055136.1">
    <property type="nucleotide sequence ID" value="NZ_JAEQMY010000001.1"/>
</dbReference>
<proteinExistence type="predicted"/>
<dbReference type="InterPro" id="IPR025638">
    <property type="entry name" value="DUF4336"/>
</dbReference>
<evidence type="ECO:0000313" key="2">
    <source>
        <dbReference type="Proteomes" id="UP000605848"/>
    </source>
</evidence>
<dbReference type="PANTHER" id="PTHR33835">
    <property type="entry name" value="YALI0C07656P"/>
    <property type="match status" value="1"/>
</dbReference>
<accession>A0A936Z9D0</accession>
<reference evidence="1" key="1">
    <citation type="submission" date="2021-01" db="EMBL/GenBank/DDBJ databases">
        <title>Microvirga sp.</title>
        <authorList>
            <person name="Kim M.K."/>
        </authorList>
    </citation>
    <scope>NUCLEOTIDE SEQUENCE</scope>
    <source>
        <strain evidence="1">5420S-16</strain>
    </source>
</reference>
<keyword evidence="2" id="KW-1185">Reference proteome</keyword>
<dbReference type="EMBL" id="JAEQMY010000001">
    <property type="protein sequence ID" value="MBL0402447.1"/>
    <property type="molecule type" value="Genomic_DNA"/>
</dbReference>
<dbReference type="SUPFAM" id="SSF56281">
    <property type="entry name" value="Metallo-hydrolase/oxidoreductase"/>
    <property type="match status" value="1"/>
</dbReference>
<name>A0A936Z9D0_9HYPH</name>
<comment type="caution">
    <text evidence="1">The sequence shown here is derived from an EMBL/GenBank/DDBJ whole genome shotgun (WGS) entry which is preliminary data.</text>
</comment>
<dbReference type="PANTHER" id="PTHR33835:SF1">
    <property type="entry name" value="METALLO-BETA-LACTAMASE DOMAIN-CONTAINING PROTEIN"/>
    <property type="match status" value="1"/>
</dbReference>
<dbReference type="Pfam" id="PF14234">
    <property type="entry name" value="DUF4336"/>
    <property type="match status" value="1"/>
</dbReference>
<organism evidence="1 2">
    <name type="scientific">Microvirga aerilata</name>
    <dbReference type="NCBI Taxonomy" id="670292"/>
    <lineage>
        <taxon>Bacteria</taxon>
        <taxon>Pseudomonadati</taxon>
        <taxon>Pseudomonadota</taxon>
        <taxon>Alphaproteobacteria</taxon>
        <taxon>Hyphomicrobiales</taxon>
        <taxon>Methylobacteriaceae</taxon>
        <taxon>Microvirga</taxon>
    </lineage>
</organism>
<dbReference type="AlphaFoldDB" id="A0A936Z9D0"/>
<dbReference type="InterPro" id="IPR036866">
    <property type="entry name" value="RibonucZ/Hydroxyglut_hydro"/>
</dbReference>
<gene>
    <name evidence="1" type="ORF">JKG68_00525</name>
</gene>